<sequence length="118" mass="13192">MGETGIFFYNGQPRTTIADQPRPGQKQDKCRISVALATNADGTEKLLPTFIRKSKLTYDQQYARVIDAKKFRDWLMGKEGIENVGLAIIMKHPIKAVEIDRMYLVGNASGSNCILLTT</sequence>
<name>A0A3R6ZP37_9STRA</name>
<keyword evidence="2" id="KW-1185">Reference proteome</keyword>
<gene>
    <name evidence="1" type="ORF">DYB32_005750</name>
</gene>
<evidence type="ECO:0000313" key="2">
    <source>
        <dbReference type="Proteomes" id="UP000285060"/>
    </source>
</evidence>
<dbReference type="EMBL" id="QUSY01000537">
    <property type="protein sequence ID" value="RHY28725.1"/>
    <property type="molecule type" value="Genomic_DNA"/>
</dbReference>
<reference evidence="1 2" key="1">
    <citation type="submission" date="2018-08" db="EMBL/GenBank/DDBJ databases">
        <title>Aphanomyces genome sequencing and annotation.</title>
        <authorList>
            <person name="Minardi D."/>
            <person name="Oidtmann B."/>
            <person name="Van Der Giezen M."/>
            <person name="Studholme D.J."/>
        </authorList>
    </citation>
    <scope>NUCLEOTIDE SEQUENCE [LARGE SCALE GENOMIC DNA]</scope>
    <source>
        <strain evidence="1 2">NJM0002</strain>
    </source>
</reference>
<protein>
    <submittedName>
        <fullName evidence="1">Uncharacterized protein</fullName>
    </submittedName>
</protein>
<organism evidence="1 2">
    <name type="scientific">Aphanomyces invadans</name>
    <dbReference type="NCBI Taxonomy" id="157072"/>
    <lineage>
        <taxon>Eukaryota</taxon>
        <taxon>Sar</taxon>
        <taxon>Stramenopiles</taxon>
        <taxon>Oomycota</taxon>
        <taxon>Saprolegniomycetes</taxon>
        <taxon>Saprolegniales</taxon>
        <taxon>Verrucalvaceae</taxon>
        <taxon>Aphanomyces</taxon>
    </lineage>
</organism>
<comment type="caution">
    <text evidence="1">The sequence shown here is derived from an EMBL/GenBank/DDBJ whole genome shotgun (WGS) entry which is preliminary data.</text>
</comment>
<accession>A0A3R6ZP37</accession>
<evidence type="ECO:0000313" key="1">
    <source>
        <dbReference type="EMBL" id="RHY28725.1"/>
    </source>
</evidence>
<proteinExistence type="predicted"/>
<dbReference type="AlphaFoldDB" id="A0A3R6ZP37"/>
<dbReference type="Proteomes" id="UP000285060">
    <property type="component" value="Unassembled WGS sequence"/>
</dbReference>